<dbReference type="InterPro" id="IPR035940">
    <property type="entry name" value="CAP_sf"/>
</dbReference>
<dbReference type="InterPro" id="IPR014044">
    <property type="entry name" value="CAP_dom"/>
</dbReference>
<keyword evidence="2" id="KW-0568">Pathogenesis-related protein</keyword>
<sequence>MGELNLLFIVSIHVFLMSTAGWKLLGVTAAEAAMLDVTEAFLDAHNKERATLVGVPPLRWNNGIASYASRFARSQRDHDHCEMKQSGTGKYGENLLWGKGRPMTPSEAVQSWIDEKKFYDYKTNSCLQADQHCGVYTQVVWKNSTELGCALVSCDKGDITFVVCNYSPPGNIVGERPY</sequence>
<evidence type="ECO:0000256" key="1">
    <source>
        <dbReference type="ARBA" id="ARBA00003143"/>
    </source>
</evidence>
<dbReference type="InterPro" id="IPR002413">
    <property type="entry name" value="V5_allergen-like"/>
</dbReference>
<dbReference type="InterPro" id="IPR018244">
    <property type="entry name" value="Allrgn_V5/Tpx1_CS"/>
</dbReference>
<feature type="signal peptide" evidence="3">
    <location>
        <begin position="1"/>
        <end position="21"/>
    </location>
</feature>
<evidence type="ECO:0000259" key="4">
    <source>
        <dbReference type="SMART" id="SM00198"/>
    </source>
</evidence>
<name>D5A8V4_PICSI</name>
<organism evidence="5">
    <name type="scientific">Picea sitchensis</name>
    <name type="common">Sitka spruce</name>
    <name type="synonym">Pinus sitchensis</name>
    <dbReference type="NCBI Taxonomy" id="3332"/>
    <lineage>
        <taxon>Eukaryota</taxon>
        <taxon>Viridiplantae</taxon>
        <taxon>Streptophyta</taxon>
        <taxon>Embryophyta</taxon>
        <taxon>Tracheophyta</taxon>
        <taxon>Spermatophyta</taxon>
        <taxon>Pinopsida</taxon>
        <taxon>Pinidae</taxon>
        <taxon>Conifers I</taxon>
        <taxon>Pinales</taxon>
        <taxon>Pinaceae</taxon>
        <taxon>Picea</taxon>
    </lineage>
</organism>
<dbReference type="SMART" id="SM00198">
    <property type="entry name" value="SCP"/>
    <property type="match status" value="1"/>
</dbReference>
<dbReference type="EMBL" id="BT122601">
    <property type="protein sequence ID" value="ADE75973.1"/>
    <property type="molecule type" value="mRNA"/>
</dbReference>
<dbReference type="PRINTS" id="PR00837">
    <property type="entry name" value="V5TPXLIKE"/>
</dbReference>
<dbReference type="InterPro" id="IPR001283">
    <property type="entry name" value="CRISP-related"/>
</dbReference>
<feature type="chain" id="PRO_5003069166" description="SCP domain-containing protein" evidence="3">
    <location>
        <begin position="22"/>
        <end position="178"/>
    </location>
</feature>
<protein>
    <recommendedName>
        <fullName evidence="4">SCP domain-containing protein</fullName>
    </recommendedName>
</protein>
<dbReference type="PRINTS" id="PR00838">
    <property type="entry name" value="V5ALLERGEN"/>
</dbReference>
<accession>D5A8V4</accession>
<comment type="function">
    <text evidence="1">Probably involved in the defense reaction of plants against pathogens.</text>
</comment>
<proteinExistence type="evidence at transcript level"/>
<dbReference type="Pfam" id="PF00188">
    <property type="entry name" value="CAP"/>
    <property type="match status" value="1"/>
</dbReference>
<dbReference type="SUPFAM" id="SSF55797">
    <property type="entry name" value="PR-1-like"/>
    <property type="match status" value="1"/>
</dbReference>
<dbReference type="Gene3D" id="3.40.33.10">
    <property type="entry name" value="CAP"/>
    <property type="match status" value="1"/>
</dbReference>
<keyword evidence="2" id="KW-0611">Plant defense</keyword>
<feature type="domain" description="SCP" evidence="4">
    <location>
        <begin position="36"/>
        <end position="174"/>
    </location>
</feature>
<dbReference type="GO" id="GO:0005576">
    <property type="term" value="C:extracellular region"/>
    <property type="evidence" value="ECO:0007669"/>
    <property type="project" value="InterPro"/>
</dbReference>
<dbReference type="FunFam" id="3.40.33.10:FF:000004">
    <property type="entry name" value="CAP, cysteine-rich secretory protein, antigen 5"/>
    <property type="match status" value="1"/>
</dbReference>
<evidence type="ECO:0000313" key="5">
    <source>
        <dbReference type="EMBL" id="ADE75973.1"/>
    </source>
</evidence>
<dbReference type="CDD" id="cd05381">
    <property type="entry name" value="CAP_PR-1"/>
    <property type="match status" value="1"/>
</dbReference>
<evidence type="ECO:0000256" key="2">
    <source>
        <dbReference type="ARBA" id="ARBA00023265"/>
    </source>
</evidence>
<dbReference type="PANTHER" id="PTHR10334">
    <property type="entry name" value="CYSTEINE-RICH SECRETORY PROTEIN-RELATED"/>
    <property type="match status" value="1"/>
</dbReference>
<dbReference type="OMA" id="DITFAIC"/>
<reference evidence="5" key="1">
    <citation type="submission" date="2010-04" db="EMBL/GenBank/DDBJ databases">
        <authorList>
            <person name="Reid K.E."/>
            <person name="Liao N."/>
            <person name="Chan S."/>
            <person name="Docking R."/>
            <person name="Taylor G."/>
            <person name="Moore R."/>
            <person name="Mayo M."/>
            <person name="Munro S."/>
            <person name="King J."/>
            <person name="Yanchuk A."/>
            <person name="Holt R."/>
            <person name="Jones S."/>
            <person name="Marra M."/>
            <person name="Ritland C.E."/>
            <person name="Ritland K."/>
            <person name="Bohlmann J."/>
        </authorList>
    </citation>
    <scope>NUCLEOTIDE SEQUENCE</scope>
    <source>
        <tissue evidence="5">Buds collected with no treatment. Collection October 2007</tissue>
    </source>
</reference>
<evidence type="ECO:0000256" key="3">
    <source>
        <dbReference type="SAM" id="SignalP"/>
    </source>
</evidence>
<dbReference type="AlphaFoldDB" id="D5A8V4"/>
<dbReference type="PROSITE" id="PS01010">
    <property type="entry name" value="CRISP_2"/>
    <property type="match status" value="1"/>
</dbReference>
<keyword evidence="3" id="KW-0732">Signal</keyword>